<evidence type="ECO:0000313" key="2">
    <source>
        <dbReference type="EMBL" id="KAF4408435.1"/>
    </source>
</evidence>
<gene>
    <name evidence="2" type="ORF">GCU69_14285</name>
</gene>
<reference evidence="2 3" key="1">
    <citation type="submission" date="2019-10" db="EMBL/GenBank/DDBJ databases">
        <title>Streptomyces tenebrisbrunneis sp.nov., an endogenous actinomycete isolated from of Lycium ruthenicum.</title>
        <authorList>
            <person name="Ma L."/>
        </authorList>
    </citation>
    <scope>NUCLEOTIDE SEQUENCE [LARGE SCALE GENOMIC DNA]</scope>
    <source>
        <strain evidence="2 3">TRM 66187</strain>
    </source>
</reference>
<evidence type="ECO:0000256" key="1">
    <source>
        <dbReference type="SAM" id="Phobius"/>
    </source>
</evidence>
<comment type="caution">
    <text evidence="2">The sequence shown here is derived from an EMBL/GenBank/DDBJ whole genome shotgun (WGS) entry which is preliminary data.</text>
</comment>
<keyword evidence="1" id="KW-1133">Transmembrane helix</keyword>
<sequence length="83" mass="8313">MDHGRADGDASPPELCLARRTGRFRKPLAAVVALCVGVLCALVLFGTVTAERASAVAVVAGAGVASVRVILAEQERGGPAGEG</sequence>
<dbReference type="EMBL" id="WHPN01000274">
    <property type="protein sequence ID" value="KAF4408435.1"/>
    <property type="molecule type" value="Genomic_DNA"/>
</dbReference>
<evidence type="ECO:0000313" key="3">
    <source>
        <dbReference type="Proteomes" id="UP000621266"/>
    </source>
</evidence>
<keyword evidence="1" id="KW-0472">Membrane</keyword>
<dbReference type="Proteomes" id="UP000621266">
    <property type="component" value="Unassembled WGS sequence"/>
</dbReference>
<organism evidence="2 3">
    <name type="scientific">Streptomyces lycii</name>
    <dbReference type="NCBI Taxonomy" id="2654337"/>
    <lineage>
        <taxon>Bacteria</taxon>
        <taxon>Bacillati</taxon>
        <taxon>Actinomycetota</taxon>
        <taxon>Actinomycetes</taxon>
        <taxon>Kitasatosporales</taxon>
        <taxon>Streptomycetaceae</taxon>
        <taxon>Streptomyces</taxon>
    </lineage>
</organism>
<keyword evidence="1" id="KW-0812">Transmembrane</keyword>
<keyword evidence="3" id="KW-1185">Reference proteome</keyword>
<dbReference type="RefSeq" id="WP_143671216.1">
    <property type="nucleotide sequence ID" value="NZ_WHPN01000274.1"/>
</dbReference>
<feature type="transmembrane region" description="Helical" evidence="1">
    <location>
        <begin position="28"/>
        <end position="47"/>
    </location>
</feature>
<name>A0ABQ7FHY6_9ACTN</name>
<proteinExistence type="predicted"/>
<feature type="transmembrane region" description="Helical" evidence="1">
    <location>
        <begin position="53"/>
        <end position="71"/>
    </location>
</feature>
<protein>
    <recommendedName>
        <fullName evidence="4">DUF3040 domain-containing protein</fullName>
    </recommendedName>
</protein>
<evidence type="ECO:0008006" key="4">
    <source>
        <dbReference type="Google" id="ProtNLM"/>
    </source>
</evidence>
<accession>A0ABQ7FHY6</accession>